<feature type="domain" description="Fibronectin type-III" evidence="1">
    <location>
        <begin position="1326"/>
        <end position="1417"/>
    </location>
</feature>
<dbReference type="InterPro" id="IPR053139">
    <property type="entry name" value="Surface_bspA-like"/>
</dbReference>
<dbReference type="InterPro" id="IPR036116">
    <property type="entry name" value="FN3_sf"/>
</dbReference>
<dbReference type="InterPro" id="IPR032675">
    <property type="entry name" value="LRR_dom_sf"/>
</dbReference>
<feature type="domain" description="Fibronectin type-III" evidence="1">
    <location>
        <begin position="1696"/>
        <end position="1786"/>
    </location>
</feature>
<dbReference type="EMBL" id="JAUSVL010000001">
    <property type="protein sequence ID" value="MDQ0288539.1"/>
    <property type="molecule type" value="Genomic_DNA"/>
</dbReference>
<dbReference type="InterPro" id="IPR003961">
    <property type="entry name" value="FN3_dom"/>
</dbReference>
<dbReference type="Proteomes" id="UP001238163">
    <property type="component" value="Unassembled WGS sequence"/>
</dbReference>
<feature type="domain" description="Fibronectin type-III" evidence="1">
    <location>
        <begin position="1141"/>
        <end position="1232"/>
    </location>
</feature>
<protein>
    <submittedName>
        <fullName evidence="2">Fibronectin type 3 domain-containing protein</fullName>
    </submittedName>
</protein>
<comment type="caution">
    <text evidence="2">The sequence shown here is derived from an EMBL/GenBank/DDBJ whole genome shotgun (WGS) entry which is preliminary data.</text>
</comment>
<dbReference type="Pfam" id="PF13306">
    <property type="entry name" value="LRR_5"/>
    <property type="match status" value="4"/>
</dbReference>
<sequence length="2594" mass="263555">MTSVNIPTTVTDIGNGAFQNCSSLAAVTIPTSMTQINEAVFQSCSSLAKVTIPTSVTSIGKSAFSGCSGLTSVDIPDSVSSIGWGAFSGCSGLTSVNVPAAMTSIGDGAFSGLSGLTSIEIPASVTSIGNSAFAYCSGLTSVVIPTSVTSIGGAAFAGCGGLTSVVIPSGVTSIGENAFGGCTGLTSVVIPTSVTNIGPWAFSWCYALASVTIPNSVSIIEEGTFSDCYSLATVTIPPGVTNIGPSAFYYCYSLVRVGLPDSVTSIENSAFAYCSGLTSVVIPTSVTSMEDNAFAGCSGLTSVVIREGLTSIGGGAFSGCGSLTNVDIPDSVTSIGNYAFEGCSSLTSVDISDSVTSIGDNAFDGCTGLTNVDLPNSLISIGNYAFSGCSGLAILDIPDSVTSIGDSALSGCSGLTSVKVPAAMTDIGGGAFSGLTGITSMVIPDSVTSIGDWAFSGCTGLTSVDFGSGLTSIGAYAFYGCTGLTSIDIPDNVTSIGWEAFSGCSELTSMVIGASVASANVVGMGFSNSGLTSVVIRAGVTSIGDNAFDGCTGLTNVDLPNSLISIGNYAFSGCSGLAILDIPDSVTSIGDSALSGCSGLTSVKVPAAMTDIGGGAFSGLTGITSMVIPDSVTSIGDWAFSGCTGLTSVDFGSGLTSIGAYAFYGCTGLTSIDIPDNVTSIGWEAFSGCSELTSMVIGASVASANVVGMGFSNSGLTSVVIRAGVTSIGDNAFDGCTGITNVDLPNSLISIGNYAFSGCSGLAILDIPDSVTSIGDSALSGCSGLTSVKVPAAMTDIGGGAFSGLTGITNMVIPDSVTSIGDWAFSGCTGLTSVDFGSGLTSIGAYAFYGCTGLTNVDIPDSVTSIWWEAFEGCSGLTSVEFGAGLTSIGDYAFVDCVSLAGVYFTSEPPELGYDVFVNVPGTAYYLSGTAGWGEEFGGLPTAVWGGPTTPTVPAAPTGLAASDGTATDAVSISWTAATGATGYKLYRGTSDNATAATLLSSPSGTTYTDSGASPGVLYTYWVAASNAAGDSAYSAPDAGFRALAAPLNVSASDNDTVAVTVSWSAVDGATHYRVSRASSASGTKTALGSWQTALSYADNTAEVGTTYTYWVSAAVDGNGTRASDYSAADTGARIAAALPAPTGLAASDGTATDAVSISWTAATGATGYKLYRGTSDNATAATLLSSPSGTSYTDSSASPGVLYTYWVAASNAAGDSAYSAPDTGYRKLAAPLNVAATDNDTAAVTVSWSAVTGATHYRVWRATSAGGTKTALGSWQSALSYSDNTAEVGTTYTYWVSAAVDSNGTRAGDYSAADTGVRIAAAPVAPTGLAASDGTSLDAVSLSWTASAGATGYKLYRGTSDNAATATLLSSPSGTSYTDSSASPGVMYTYWVAASNAAGDSAYSAADTGYRKLAAPLNVAATDNDTVAVTVSWSAVDGATHYRVWRATSASGTKTALGSWQSALSYADTTAEVGTTYTYWVSAAVDGNGTRASDYSAPDTGVRIAATLPAPTGLAASDGTATDAVSLSWTASAGATGYKLYRGTSDNSSAATLLSSPSGTTYTDSGASPGVMYTYWVAASNAAGDSAYSAADAGFRALAAPLNVAATDNDSTAVTVSWSAVDGATHYRVWRATSASGTKTALGSWQSALSYADTTAEVGTTYTYWVSAAVDGNGTRASDYSAPDTGVRIAATLPAPTGLAASDGTATDAVSLSWTASAGATGYKLYRGTSDNSSAATLLSSPSGTTYTDSSASPGVMYTYWVAASNAAGDSAYSAADAGFRALAAPLNVAATDNDSTAVTVSWSAVDGATHYRVWRATSAGGTKTALGSWQSALSYADNTAEVGTTYTYWVSAAVDGNGTRASDYSAPDTGVRIDVASPWGDPVNYMNVPMTIIADVLIGNGEVVAAGSVVAVFVGEELRGKETVLSFEGRFSVNLTVQVNADNEVLTFKLWLADTKEIMDSATTVSAKIAGEQGTVDDPVILSFGSVTQTVSLLAGWNHISFFVGFADDSPAAVFAPVMDKLKKIISDNKNYVPGYGALNTLKQMRPGLGHWVNMSAAAELTVTGMPLNAAATPITLKKGWNNVGYILSSPSAVAGALAGILPQVEKVIGENKNYSPALGPLNTLKQLNPGRGYWIRVNADTTLIYQEAVATRAASAKTRGGEQVPAMPWGEPVIYQNVQMTILGELRLEGESTIIPEGSVVGVFAGQELRGCETVVPFEERIFVNLTVNVATTGEELTFKLWLAGTELVHDSSTKIPAQIGGEVGTLESPQILVFGATLYKVTFVLGDYGVRTGGGALQQNVEAGGGAIAPEVSPIVGWQFTGWDQSFSQVDNDVTITAQYEAVPISVMPWGEPVIYQNVQMTILGELRLEGESTIVPEGSVVGVFAGQELRGCETVVPFDEQIFVNLTVNVATTGEELTFKLWLAGTELVHDSSTKIPAQIGGEVGTLESPQILVFGATQPAVSLLAGWNMISVPLNLTVESQESLLSYSPFTLDGDLGSYILANSVLPGKAYWIFAASPDYLPLAGDVPQNGNLELGDGWNFVGVVEETFLPAAEYIVWEWALGSYRPPVVINNEICLEVGKGYWIMPR</sequence>
<dbReference type="Gene3D" id="2.60.40.10">
    <property type="entry name" value="Immunoglobulins"/>
    <property type="match status" value="10"/>
</dbReference>
<keyword evidence="3" id="KW-1185">Reference proteome</keyword>
<feature type="domain" description="Fibronectin type-III" evidence="1">
    <location>
        <begin position="956"/>
        <end position="1046"/>
    </location>
</feature>
<evidence type="ECO:0000313" key="2">
    <source>
        <dbReference type="EMBL" id="MDQ0288539.1"/>
    </source>
</evidence>
<dbReference type="CDD" id="cd00063">
    <property type="entry name" value="FN3"/>
    <property type="match status" value="8"/>
</dbReference>
<gene>
    <name evidence="2" type="ORF">J3R75_000646</name>
</gene>
<evidence type="ECO:0000259" key="1">
    <source>
        <dbReference type="PROSITE" id="PS50853"/>
    </source>
</evidence>
<dbReference type="SMART" id="SM00060">
    <property type="entry name" value="FN3"/>
    <property type="match status" value="10"/>
</dbReference>
<organism evidence="2 3">
    <name type="scientific">Oligosphaera ethanolica</name>
    <dbReference type="NCBI Taxonomy" id="760260"/>
    <lineage>
        <taxon>Bacteria</taxon>
        <taxon>Pseudomonadati</taxon>
        <taxon>Lentisphaerota</taxon>
        <taxon>Oligosphaeria</taxon>
        <taxon>Oligosphaerales</taxon>
        <taxon>Oligosphaeraceae</taxon>
        <taxon>Oligosphaera</taxon>
    </lineage>
</organism>
<dbReference type="PANTHER" id="PTHR45661">
    <property type="entry name" value="SURFACE ANTIGEN"/>
    <property type="match status" value="1"/>
</dbReference>
<dbReference type="Gene3D" id="3.80.10.10">
    <property type="entry name" value="Ribonuclease Inhibitor"/>
    <property type="match status" value="10"/>
</dbReference>
<feature type="domain" description="Fibronectin type-III" evidence="1">
    <location>
        <begin position="1511"/>
        <end position="1601"/>
    </location>
</feature>
<dbReference type="Pfam" id="PF00041">
    <property type="entry name" value="fn3"/>
    <property type="match status" value="5"/>
</dbReference>
<dbReference type="InterPro" id="IPR013783">
    <property type="entry name" value="Ig-like_fold"/>
</dbReference>
<proteinExistence type="predicted"/>
<dbReference type="InterPro" id="IPR026906">
    <property type="entry name" value="LRR_5"/>
</dbReference>
<accession>A0AAE3VDK4</accession>
<evidence type="ECO:0000313" key="3">
    <source>
        <dbReference type="Proteomes" id="UP001238163"/>
    </source>
</evidence>
<dbReference type="PANTHER" id="PTHR45661:SF3">
    <property type="entry name" value="IG-LIKE DOMAIN-CONTAINING PROTEIN"/>
    <property type="match status" value="1"/>
</dbReference>
<dbReference type="SUPFAM" id="SSF52058">
    <property type="entry name" value="L domain-like"/>
    <property type="match status" value="4"/>
</dbReference>
<name>A0AAE3VDK4_9BACT</name>
<reference evidence="2" key="1">
    <citation type="submission" date="2023-07" db="EMBL/GenBank/DDBJ databases">
        <title>Genomic Encyclopedia of Type Strains, Phase IV (KMG-IV): sequencing the most valuable type-strain genomes for metagenomic binning, comparative biology and taxonomic classification.</title>
        <authorList>
            <person name="Goeker M."/>
        </authorList>
    </citation>
    <scope>NUCLEOTIDE SEQUENCE</scope>
    <source>
        <strain evidence="2">DSM 24202</strain>
    </source>
</reference>
<dbReference type="PROSITE" id="PS50853">
    <property type="entry name" value="FN3"/>
    <property type="match status" value="5"/>
</dbReference>
<dbReference type="SUPFAM" id="SSF49265">
    <property type="entry name" value="Fibronectin type III"/>
    <property type="match status" value="6"/>
</dbReference>